<evidence type="ECO:0000256" key="1">
    <source>
        <dbReference type="ARBA" id="ARBA00010641"/>
    </source>
</evidence>
<dbReference type="CDD" id="cd06171">
    <property type="entry name" value="Sigma70_r4"/>
    <property type="match status" value="1"/>
</dbReference>
<dbReference type="NCBIfam" id="TIGR02937">
    <property type="entry name" value="sigma70-ECF"/>
    <property type="match status" value="1"/>
</dbReference>
<dbReference type="EMBL" id="FMTS01000001">
    <property type="protein sequence ID" value="SCW42737.1"/>
    <property type="molecule type" value="Genomic_DNA"/>
</dbReference>
<keyword evidence="9" id="KW-1185">Reference proteome</keyword>
<organism evidence="8 9">
    <name type="scientific">Asticcacaulis taihuensis</name>
    <dbReference type="NCBI Taxonomy" id="260084"/>
    <lineage>
        <taxon>Bacteria</taxon>
        <taxon>Pseudomonadati</taxon>
        <taxon>Pseudomonadota</taxon>
        <taxon>Alphaproteobacteria</taxon>
        <taxon>Caulobacterales</taxon>
        <taxon>Caulobacteraceae</taxon>
        <taxon>Asticcacaulis</taxon>
    </lineage>
</organism>
<dbReference type="GO" id="GO:0006352">
    <property type="term" value="P:DNA-templated transcription initiation"/>
    <property type="evidence" value="ECO:0007669"/>
    <property type="project" value="InterPro"/>
</dbReference>
<evidence type="ECO:0000256" key="5">
    <source>
        <dbReference type="ARBA" id="ARBA00023163"/>
    </source>
</evidence>
<dbReference type="PANTHER" id="PTHR43133">
    <property type="entry name" value="RNA POLYMERASE ECF-TYPE SIGMA FACTO"/>
    <property type="match status" value="1"/>
</dbReference>
<evidence type="ECO:0000256" key="3">
    <source>
        <dbReference type="ARBA" id="ARBA00023082"/>
    </source>
</evidence>
<name>A0A1G4QE47_9CAUL</name>
<dbReference type="InterPro" id="IPR007627">
    <property type="entry name" value="RNA_pol_sigma70_r2"/>
</dbReference>
<dbReference type="InterPro" id="IPR039425">
    <property type="entry name" value="RNA_pol_sigma-70-like"/>
</dbReference>
<dbReference type="Gene3D" id="1.10.1740.10">
    <property type="match status" value="1"/>
</dbReference>
<keyword evidence="2" id="KW-0805">Transcription regulation</keyword>
<comment type="similarity">
    <text evidence="1">Belongs to the sigma-70 factor family. ECF subfamily.</text>
</comment>
<dbReference type="SUPFAM" id="SSF88659">
    <property type="entry name" value="Sigma3 and sigma4 domains of RNA polymerase sigma factors"/>
    <property type="match status" value="1"/>
</dbReference>
<dbReference type="InterPro" id="IPR013324">
    <property type="entry name" value="RNA_pol_sigma_r3/r4-like"/>
</dbReference>
<dbReference type="SUPFAM" id="SSF88946">
    <property type="entry name" value="Sigma2 domain of RNA polymerase sigma factors"/>
    <property type="match status" value="1"/>
</dbReference>
<reference evidence="9" key="1">
    <citation type="submission" date="2016-10" db="EMBL/GenBank/DDBJ databases">
        <authorList>
            <person name="Varghese N."/>
            <person name="Submissions S."/>
        </authorList>
    </citation>
    <scope>NUCLEOTIDE SEQUENCE [LARGE SCALE GENOMIC DNA]</scope>
    <source>
        <strain evidence="9">CGMCC 1.3431</strain>
    </source>
</reference>
<keyword evidence="4" id="KW-0238">DNA-binding</keyword>
<dbReference type="Gene3D" id="1.10.10.10">
    <property type="entry name" value="Winged helix-like DNA-binding domain superfamily/Winged helix DNA-binding domain"/>
    <property type="match status" value="1"/>
</dbReference>
<dbReference type="InterPro" id="IPR013249">
    <property type="entry name" value="RNA_pol_sigma70_r4_t2"/>
</dbReference>
<dbReference type="PANTHER" id="PTHR43133:SF8">
    <property type="entry name" value="RNA POLYMERASE SIGMA FACTOR HI_1459-RELATED"/>
    <property type="match status" value="1"/>
</dbReference>
<keyword evidence="3" id="KW-0731">Sigma factor</keyword>
<dbReference type="Pfam" id="PF08281">
    <property type="entry name" value="Sigma70_r4_2"/>
    <property type="match status" value="1"/>
</dbReference>
<evidence type="ECO:0000256" key="2">
    <source>
        <dbReference type="ARBA" id="ARBA00023015"/>
    </source>
</evidence>
<dbReference type="STRING" id="260084.SAMN02927928_1148"/>
<dbReference type="AlphaFoldDB" id="A0A1G4QE47"/>
<feature type="domain" description="RNA polymerase sigma-70 region 2" evidence="6">
    <location>
        <begin position="36"/>
        <end position="102"/>
    </location>
</feature>
<evidence type="ECO:0000313" key="9">
    <source>
        <dbReference type="Proteomes" id="UP000199150"/>
    </source>
</evidence>
<dbReference type="GO" id="GO:0003677">
    <property type="term" value="F:DNA binding"/>
    <property type="evidence" value="ECO:0007669"/>
    <property type="project" value="UniProtKB-KW"/>
</dbReference>
<evidence type="ECO:0000259" key="6">
    <source>
        <dbReference type="Pfam" id="PF04542"/>
    </source>
</evidence>
<feature type="domain" description="RNA polymerase sigma factor 70 region 4 type 2" evidence="7">
    <location>
        <begin position="133"/>
        <end position="183"/>
    </location>
</feature>
<dbReference type="Pfam" id="PF04542">
    <property type="entry name" value="Sigma70_r2"/>
    <property type="match status" value="1"/>
</dbReference>
<evidence type="ECO:0000256" key="4">
    <source>
        <dbReference type="ARBA" id="ARBA00023125"/>
    </source>
</evidence>
<evidence type="ECO:0000259" key="7">
    <source>
        <dbReference type="Pfam" id="PF08281"/>
    </source>
</evidence>
<dbReference type="InterPro" id="IPR036388">
    <property type="entry name" value="WH-like_DNA-bd_sf"/>
</dbReference>
<evidence type="ECO:0000313" key="8">
    <source>
        <dbReference type="EMBL" id="SCW42737.1"/>
    </source>
</evidence>
<gene>
    <name evidence="8" type="ORF">SAMN02927928_1148</name>
</gene>
<protein>
    <submittedName>
        <fullName evidence="8">RNA polymerase sigma-70 factor, ECF subfamily</fullName>
    </submittedName>
</protein>
<accession>A0A1G4QE47</accession>
<dbReference type="Proteomes" id="UP000199150">
    <property type="component" value="Unassembled WGS sequence"/>
</dbReference>
<dbReference type="GO" id="GO:0016987">
    <property type="term" value="F:sigma factor activity"/>
    <property type="evidence" value="ECO:0007669"/>
    <property type="project" value="UniProtKB-KW"/>
</dbReference>
<dbReference type="InterPro" id="IPR014284">
    <property type="entry name" value="RNA_pol_sigma-70_dom"/>
</dbReference>
<dbReference type="InterPro" id="IPR013325">
    <property type="entry name" value="RNA_pol_sigma_r2"/>
</dbReference>
<keyword evidence="5" id="KW-0804">Transcription</keyword>
<sequence>MADGGPFTIQMTTLLTDEQLMTQVARADSAAFRQLAGRHLTRAYAIAFRLLHSREDAEEVAQEAISKVWQKAAAFDPARSAFGTWFYRIVTNAALDRLRRRKTPAENLDDHAEALRDTAPTGEDLRIKADETRRIRQAMSALPATQQMALTLVYYEEFSQAEAARIMNITTSALEALLFRGKKGLKQRLTP</sequence>
<proteinExistence type="inferred from homology"/>